<feature type="transmembrane region" description="Helical" evidence="6">
    <location>
        <begin position="283"/>
        <end position="301"/>
    </location>
</feature>
<dbReference type="InterPro" id="IPR007568">
    <property type="entry name" value="RTA1"/>
</dbReference>
<feature type="transmembrane region" description="Helical" evidence="6">
    <location>
        <begin position="86"/>
        <end position="110"/>
    </location>
</feature>
<evidence type="ECO:0000256" key="3">
    <source>
        <dbReference type="ARBA" id="ARBA00022989"/>
    </source>
</evidence>
<evidence type="ECO:0000313" key="9">
    <source>
        <dbReference type="Proteomes" id="UP001201163"/>
    </source>
</evidence>
<name>A0AAD4QEJ4_9AGAM</name>
<feature type="transmembrane region" description="Helical" evidence="6">
    <location>
        <begin position="197"/>
        <end position="221"/>
    </location>
</feature>
<reference evidence="8" key="1">
    <citation type="submission" date="2022-01" db="EMBL/GenBank/DDBJ databases">
        <title>Comparative genomics reveals a dynamic genome evolution in the ectomycorrhizal milk-cap (Lactarius) mushrooms.</title>
        <authorList>
            <consortium name="DOE Joint Genome Institute"/>
            <person name="Lebreton A."/>
            <person name="Tang N."/>
            <person name="Kuo A."/>
            <person name="LaButti K."/>
            <person name="Drula E."/>
            <person name="Barry K."/>
            <person name="Clum A."/>
            <person name="Lipzen A."/>
            <person name="Mousain D."/>
            <person name="Ng V."/>
            <person name="Wang R."/>
            <person name="Wang X."/>
            <person name="Dai Y."/>
            <person name="Henrissat B."/>
            <person name="Grigoriev I.V."/>
            <person name="Guerin-Laguette A."/>
            <person name="Yu F."/>
            <person name="Martin F.M."/>
        </authorList>
    </citation>
    <scope>NUCLEOTIDE SEQUENCE</scope>
    <source>
        <strain evidence="8">QP</strain>
    </source>
</reference>
<gene>
    <name evidence="8" type="ORF">EDB92DRAFT_1790270</name>
</gene>
<feature type="transmembrane region" description="Helical" evidence="6">
    <location>
        <begin position="122"/>
        <end position="140"/>
    </location>
</feature>
<feature type="transmembrane region" description="Helical" evidence="6">
    <location>
        <begin position="242"/>
        <end position="263"/>
    </location>
</feature>
<evidence type="ECO:0000256" key="7">
    <source>
        <dbReference type="SAM" id="SignalP"/>
    </source>
</evidence>
<evidence type="ECO:0000256" key="5">
    <source>
        <dbReference type="SAM" id="MobiDB-lite"/>
    </source>
</evidence>
<proteinExistence type="predicted"/>
<evidence type="ECO:0000256" key="4">
    <source>
        <dbReference type="ARBA" id="ARBA00023136"/>
    </source>
</evidence>
<sequence>MQPTSRQRVQHTLMFLLTCLVSSGLPAAARVLPNVPHPANPFLDRRDYPYNPLGYIASNTLTGIAFSLVLAVALVQTFNLLKWGAWWMACMTIGAYTFALGIACRFGLHVKPNSQGIYITEYLFVILSPCAFIAADYVLLGRLARYLGSGKHLIIPPSRITVTFVMSDITTFLIQATGGAVSVGATTMKLQRLGSRIFLGALIIQLISFLIFTLIFLRFVYRVHKFEHEAWLLHRENRWYNDWRMLGVALGVSCVGIIIRSFFRVVELSQGFFGPIAQSEGLFYALDTLPLFIAILVYVPFWPGRFIPRDPAVASRDTAGVEPESRKEKEDHTMTERAHAV</sequence>
<dbReference type="EMBL" id="JAKELL010000004">
    <property type="protein sequence ID" value="KAH8999116.1"/>
    <property type="molecule type" value="Genomic_DNA"/>
</dbReference>
<dbReference type="PANTHER" id="PTHR31465">
    <property type="entry name" value="PROTEIN RTA1-RELATED"/>
    <property type="match status" value="1"/>
</dbReference>
<protein>
    <submittedName>
        <fullName evidence="8">RTA1-domain-containing protein</fullName>
    </submittedName>
</protein>
<dbReference type="Pfam" id="PF04479">
    <property type="entry name" value="RTA1"/>
    <property type="match status" value="1"/>
</dbReference>
<feature type="region of interest" description="Disordered" evidence="5">
    <location>
        <begin position="317"/>
        <end position="341"/>
    </location>
</feature>
<evidence type="ECO:0000256" key="6">
    <source>
        <dbReference type="SAM" id="Phobius"/>
    </source>
</evidence>
<feature type="transmembrane region" description="Helical" evidence="6">
    <location>
        <begin position="53"/>
        <end position="74"/>
    </location>
</feature>
<dbReference type="Proteomes" id="UP001201163">
    <property type="component" value="Unassembled WGS sequence"/>
</dbReference>
<keyword evidence="3 6" id="KW-1133">Transmembrane helix</keyword>
<feature type="signal peptide" evidence="7">
    <location>
        <begin position="1"/>
        <end position="29"/>
    </location>
</feature>
<keyword evidence="2 6" id="KW-0812">Transmembrane</keyword>
<keyword evidence="4 6" id="KW-0472">Membrane</keyword>
<evidence type="ECO:0000256" key="1">
    <source>
        <dbReference type="ARBA" id="ARBA00004141"/>
    </source>
</evidence>
<keyword evidence="9" id="KW-1185">Reference proteome</keyword>
<organism evidence="8 9">
    <name type="scientific">Lactarius akahatsu</name>
    <dbReference type="NCBI Taxonomy" id="416441"/>
    <lineage>
        <taxon>Eukaryota</taxon>
        <taxon>Fungi</taxon>
        <taxon>Dikarya</taxon>
        <taxon>Basidiomycota</taxon>
        <taxon>Agaricomycotina</taxon>
        <taxon>Agaricomycetes</taxon>
        <taxon>Russulales</taxon>
        <taxon>Russulaceae</taxon>
        <taxon>Lactarius</taxon>
    </lineage>
</organism>
<accession>A0AAD4QEJ4</accession>
<feature type="transmembrane region" description="Helical" evidence="6">
    <location>
        <begin position="160"/>
        <end position="185"/>
    </location>
</feature>
<comment type="subcellular location">
    <subcellularLocation>
        <location evidence="1">Membrane</location>
        <topology evidence="1">Multi-pass membrane protein</topology>
    </subcellularLocation>
</comment>
<dbReference type="AlphaFoldDB" id="A0AAD4QEJ4"/>
<evidence type="ECO:0000256" key="2">
    <source>
        <dbReference type="ARBA" id="ARBA00022692"/>
    </source>
</evidence>
<comment type="caution">
    <text evidence="8">The sequence shown here is derived from an EMBL/GenBank/DDBJ whole genome shotgun (WGS) entry which is preliminary data.</text>
</comment>
<evidence type="ECO:0000313" key="8">
    <source>
        <dbReference type="EMBL" id="KAH8999116.1"/>
    </source>
</evidence>
<dbReference type="PANTHER" id="PTHR31465:SF1">
    <property type="entry name" value="PROTEIN RTA1-RELATED"/>
    <property type="match status" value="1"/>
</dbReference>
<feature type="compositionally biased region" description="Basic and acidic residues" evidence="5">
    <location>
        <begin position="323"/>
        <end position="341"/>
    </location>
</feature>
<feature type="chain" id="PRO_5042143304" evidence="7">
    <location>
        <begin position="30"/>
        <end position="341"/>
    </location>
</feature>
<keyword evidence="7" id="KW-0732">Signal</keyword>
<dbReference type="GO" id="GO:0016020">
    <property type="term" value="C:membrane"/>
    <property type="evidence" value="ECO:0007669"/>
    <property type="project" value="UniProtKB-SubCell"/>
</dbReference>